<proteinExistence type="predicted"/>
<reference evidence="5" key="1">
    <citation type="journal article" date="2008" name="J. Bacteriol.">
        <title>Genome sequence of Thermofilum pendens reveals an exceptional loss of biosynthetic pathways without genome reduction.</title>
        <authorList>
            <person name="Anderson I."/>
            <person name="Rodriguez J."/>
            <person name="Susanti D."/>
            <person name="Porat I."/>
            <person name="Reich C."/>
            <person name="Ulrich L.E."/>
            <person name="Elkins J.G."/>
            <person name="Mavromatis K."/>
            <person name="Lykidis A."/>
            <person name="Kim E."/>
            <person name="Thompson L.S."/>
            <person name="Nolan M."/>
            <person name="Land M."/>
            <person name="Copeland A."/>
            <person name="Lapidus A."/>
            <person name="Lucas S."/>
            <person name="Detter C."/>
            <person name="Zhulin I.B."/>
            <person name="Olsen G.J."/>
            <person name="Whitman W."/>
            <person name="Mukhopadhyay B."/>
            <person name="Bristow J."/>
            <person name="Kyrpides N."/>
        </authorList>
    </citation>
    <scope>NUCLEOTIDE SEQUENCE [LARGE SCALE GENOMIC DNA]</scope>
    <source>
        <strain evidence="5">DSM 2475 / Hrk 5</strain>
    </source>
</reference>
<dbReference type="Pfam" id="PF00013">
    <property type="entry name" value="KH_1"/>
    <property type="match status" value="1"/>
</dbReference>
<dbReference type="OrthoDB" id="7870at2157"/>
<dbReference type="InterPro" id="IPR055211">
    <property type="entry name" value="KH_PNO1_2nd"/>
</dbReference>
<name>A1RXI8_THEPD</name>
<protein>
    <submittedName>
        <fullName evidence="4">KH, type 1, domain protein</fullName>
    </submittedName>
</protein>
<dbReference type="EnsemblBacteria" id="ABL77918">
    <property type="protein sequence ID" value="ABL77918"/>
    <property type="gene ID" value="Tpen_0512"/>
</dbReference>
<accession>A1RXI8</accession>
<dbReference type="SMART" id="SM00322">
    <property type="entry name" value="KH"/>
    <property type="match status" value="2"/>
</dbReference>
<keyword evidence="5" id="KW-1185">Reference proteome</keyword>
<dbReference type="Pfam" id="PF22891">
    <property type="entry name" value="KH_PNO1_2nd"/>
    <property type="match status" value="1"/>
</dbReference>
<dbReference type="SUPFAM" id="SSF54791">
    <property type="entry name" value="Eukaryotic type KH-domain (KH-domain type I)"/>
    <property type="match status" value="2"/>
</dbReference>
<dbReference type="RefSeq" id="WP_011752183.1">
    <property type="nucleotide sequence ID" value="NC_008698.1"/>
</dbReference>
<evidence type="ECO:0000313" key="4">
    <source>
        <dbReference type="EMBL" id="ABL77918.1"/>
    </source>
</evidence>
<dbReference type="GO" id="GO:0003723">
    <property type="term" value="F:RNA binding"/>
    <property type="evidence" value="ECO:0007669"/>
    <property type="project" value="UniProtKB-UniRule"/>
</dbReference>
<dbReference type="InterPro" id="IPR004088">
    <property type="entry name" value="KH_dom_type_1"/>
</dbReference>
<dbReference type="Proteomes" id="UP000000641">
    <property type="component" value="Chromosome"/>
</dbReference>
<evidence type="ECO:0000259" key="3">
    <source>
        <dbReference type="SMART" id="SM00322"/>
    </source>
</evidence>
<gene>
    <name evidence="4" type="ordered locus">Tpen_0512</name>
</gene>
<feature type="domain" description="K Homology" evidence="3">
    <location>
        <begin position="93"/>
        <end position="165"/>
    </location>
</feature>
<dbReference type="AlphaFoldDB" id="A1RXI8"/>
<dbReference type="InterPro" id="IPR036612">
    <property type="entry name" value="KH_dom_type_1_sf"/>
</dbReference>
<dbReference type="Gene3D" id="3.30.1370.10">
    <property type="entry name" value="K Homology domain, type 1"/>
    <property type="match status" value="2"/>
</dbReference>
<evidence type="ECO:0000313" key="5">
    <source>
        <dbReference type="Proteomes" id="UP000000641"/>
    </source>
</evidence>
<dbReference type="PANTHER" id="PTHR12826:SF13">
    <property type="entry name" value="RNA-BINDING PROTEIN PNO1"/>
    <property type="match status" value="1"/>
</dbReference>
<dbReference type="EMBL" id="CP000505">
    <property type="protein sequence ID" value="ABL77918.1"/>
    <property type="molecule type" value="Genomic_DNA"/>
</dbReference>
<dbReference type="KEGG" id="tpe:Tpen_0512"/>
<dbReference type="NCBIfam" id="TIGR03665">
    <property type="entry name" value="arCOG04150"/>
    <property type="match status" value="1"/>
</dbReference>
<dbReference type="GeneID" id="4601350"/>
<dbReference type="InterPro" id="IPR004087">
    <property type="entry name" value="KH_dom"/>
</dbReference>
<feature type="domain" description="K Homology" evidence="3">
    <location>
        <begin position="8"/>
        <end position="79"/>
    </location>
</feature>
<dbReference type="PANTHER" id="PTHR12826">
    <property type="entry name" value="RIBONUCLEASE Y"/>
    <property type="match status" value="1"/>
</dbReference>
<dbReference type="InterPro" id="IPR019964">
    <property type="entry name" value="KH_domain_protein_archaea"/>
</dbReference>
<evidence type="ECO:0000256" key="2">
    <source>
        <dbReference type="PROSITE-ProRule" id="PRU00117"/>
    </source>
</evidence>
<evidence type="ECO:0000256" key="1">
    <source>
        <dbReference type="ARBA" id="ARBA00022884"/>
    </source>
</evidence>
<dbReference type="STRING" id="368408.Tpen_0512"/>
<sequence length="197" mass="22072">MPEEGQGVSPRGKLPVPVEQSRIGYIIGKDGSNKRRLEETFNVKLDVDSATGVVYVEPGEGATPYNVFRAKKALEAISIGFTVDDALLLGDDAYDLEVIDLSEVSKRREDLSRIKARIIGTEGRFKKTLEDMTGARIVIGEKAVGIIGDFEQNKVVKEALERLIAGQSHQSVMKFLERMSFELKRRRTQLWERMQGM</sequence>
<dbReference type="PROSITE" id="PS50084">
    <property type="entry name" value="KH_TYPE_1"/>
    <property type="match status" value="1"/>
</dbReference>
<dbReference type="HOGENOM" id="CLU_064992_3_0_2"/>
<dbReference type="eggNOG" id="arCOG04150">
    <property type="taxonomic scope" value="Archaea"/>
</dbReference>
<organism evidence="4 5">
    <name type="scientific">Thermofilum pendens (strain DSM 2475 / Hrk 5)</name>
    <dbReference type="NCBI Taxonomy" id="368408"/>
    <lineage>
        <taxon>Archaea</taxon>
        <taxon>Thermoproteota</taxon>
        <taxon>Thermoprotei</taxon>
        <taxon>Thermofilales</taxon>
        <taxon>Thermofilaceae</taxon>
        <taxon>Thermofilum</taxon>
    </lineage>
</organism>
<keyword evidence="1 2" id="KW-0694">RNA-binding</keyword>